<dbReference type="PIRSF" id="PIRSF004869">
    <property type="entry name" value="PflX_prd"/>
    <property type="match status" value="1"/>
</dbReference>
<feature type="binding site" evidence="5">
    <location>
        <position position="82"/>
    </location>
    <ligand>
        <name>[4Fe-4S] cluster</name>
        <dbReference type="ChEBI" id="CHEBI:49883"/>
        <note>4Fe-4S-S-AdoMet</note>
    </ligand>
</feature>
<keyword evidence="2 5" id="KW-0479">Metal-binding</keyword>
<comment type="cofactor">
    <cofactor evidence="5">
        <name>[4Fe-4S] cluster</name>
        <dbReference type="ChEBI" id="CHEBI:49883"/>
    </cofactor>
    <text evidence="5">Binds 1 [4Fe-4S] cluster. The cluster is coordinated with 3 cysteines and an exchangeable S-adenosyl-L-methionine.</text>
</comment>
<feature type="binding site" evidence="5">
    <location>
        <position position="86"/>
    </location>
    <ligand>
        <name>[4Fe-4S] cluster</name>
        <dbReference type="ChEBI" id="CHEBI:49883"/>
        <note>4Fe-4S-S-AdoMet</note>
    </ligand>
</feature>
<dbReference type="KEGG" id="dfl:DFE_2791"/>
<dbReference type="GO" id="GO:0051536">
    <property type="term" value="F:iron-sulfur cluster binding"/>
    <property type="evidence" value="ECO:0007669"/>
    <property type="project" value="UniProtKB-KW"/>
</dbReference>
<dbReference type="Proteomes" id="UP000269883">
    <property type="component" value="Chromosome"/>
</dbReference>
<keyword evidence="4 5" id="KW-0411">Iron-sulfur</keyword>
<accession>A0A2Z6B1X4</accession>
<name>A0A2Z6B1X4_9BACT</name>
<keyword evidence="1 5" id="KW-0949">S-adenosyl-L-methionine</keyword>
<dbReference type="InterPro" id="IPR007197">
    <property type="entry name" value="rSAM"/>
</dbReference>
<dbReference type="InterPro" id="IPR016431">
    <property type="entry name" value="Pyrv-formate_lyase-activ_prd"/>
</dbReference>
<dbReference type="CDD" id="cd01335">
    <property type="entry name" value="Radical_SAM"/>
    <property type="match status" value="1"/>
</dbReference>
<organism evidence="7 8">
    <name type="scientific">Desulfovibrio ferrophilus</name>
    <dbReference type="NCBI Taxonomy" id="241368"/>
    <lineage>
        <taxon>Bacteria</taxon>
        <taxon>Pseudomonadati</taxon>
        <taxon>Thermodesulfobacteriota</taxon>
        <taxon>Desulfovibrionia</taxon>
        <taxon>Desulfovibrionales</taxon>
        <taxon>Desulfovibrionaceae</taxon>
        <taxon>Desulfovibrio</taxon>
    </lineage>
</organism>
<dbReference type="InterPro" id="IPR040085">
    <property type="entry name" value="MJ0674-like"/>
</dbReference>
<dbReference type="Gene3D" id="3.20.20.70">
    <property type="entry name" value="Aldolase class I"/>
    <property type="match status" value="1"/>
</dbReference>
<dbReference type="OrthoDB" id="9782387at2"/>
<feature type="domain" description="Radical SAM core" evidence="6">
    <location>
        <begin position="77"/>
        <end position="213"/>
    </location>
</feature>
<sequence>MEPSYLALHSSGELTRRAKVARDRLSACDLCPRECGLDRTQGELGYCDTGRLARVASFDLHWGEEDPLVGQGGSGTIFFSHCNLGCVFCQNWDISRGPQHGGEQGIEVAPNQLAWMMLELQRRGAENINLVSPSHVAAQILEALILAVADGLTLPLVWNTGGYDSPRTLALLDGVVDIYMPDTKFHDPDIAKRFCNAPDYPERARAAIATMHAQVGDLTLDDNGVATRGLLVRHLVMPDDLAGTAHWMRFLAGLSKNTYVNIMGQYRPCGQAHVFPELARAVTASEVKKAKEIARDAGLTRLDRRKGGIVRFLMQKSPSR</sequence>
<evidence type="ECO:0000313" key="7">
    <source>
        <dbReference type="EMBL" id="BBD09517.1"/>
    </source>
</evidence>
<dbReference type="InterPro" id="IPR013785">
    <property type="entry name" value="Aldolase_TIM"/>
</dbReference>
<evidence type="ECO:0000259" key="6">
    <source>
        <dbReference type="Pfam" id="PF04055"/>
    </source>
</evidence>
<evidence type="ECO:0000256" key="4">
    <source>
        <dbReference type="ARBA" id="ARBA00023014"/>
    </source>
</evidence>
<dbReference type="GO" id="GO:0046872">
    <property type="term" value="F:metal ion binding"/>
    <property type="evidence" value="ECO:0007669"/>
    <property type="project" value="UniProtKB-KW"/>
</dbReference>
<dbReference type="SUPFAM" id="SSF102114">
    <property type="entry name" value="Radical SAM enzymes"/>
    <property type="match status" value="1"/>
</dbReference>
<dbReference type="RefSeq" id="WP_126380529.1">
    <property type="nucleotide sequence ID" value="NZ_AP017378.1"/>
</dbReference>
<gene>
    <name evidence="7" type="ORF">DFE_2791</name>
</gene>
<evidence type="ECO:0000256" key="3">
    <source>
        <dbReference type="ARBA" id="ARBA00023004"/>
    </source>
</evidence>
<keyword evidence="3 5" id="KW-0408">Iron</keyword>
<dbReference type="EMBL" id="AP017378">
    <property type="protein sequence ID" value="BBD09517.1"/>
    <property type="molecule type" value="Genomic_DNA"/>
</dbReference>
<dbReference type="InterPro" id="IPR058240">
    <property type="entry name" value="rSAM_sf"/>
</dbReference>
<feature type="binding site" evidence="5">
    <location>
        <position position="89"/>
    </location>
    <ligand>
        <name>[4Fe-4S] cluster</name>
        <dbReference type="ChEBI" id="CHEBI:49883"/>
        <note>4Fe-4S-S-AdoMet</note>
    </ligand>
</feature>
<protein>
    <submittedName>
        <fullName evidence="7">Radical SAM protein</fullName>
    </submittedName>
</protein>
<dbReference type="Pfam" id="PF04055">
    <property type="entry name" value="Radical_SAM"/>
    <property type="match status" value="1"/>
</dbReference>
<evidence type="ECO:0000256" key="1">
    <source>
        <dbReference type="ARBA" id="ARBA00022691"/>
    </source>
</evidence>
<reference evidence="7 8" key="1">
    <citation type="journal article" date="2018" name="Sci. Adv.">
        <title>Multi-heme cytochromes provide a pathway for survival in energy-limited environments.</title>
        <authorList>
            <person name="Deng X."/>
            <person name="Dohmae N."/>
            <person name="Nealson K.H."/>
            <person name="Hashimoto K."/>
            <person name="Okamoto A."/>
        </authorList>
    </citation>
    <scope>NUCLEOTIDE SEQUENCE [LARGE SCALE GENOMIC DNA]</scope>
    <source>
        <strain evidence="7 8">IS5</strain>
    </source>
</reference>
<dbReference type="GO" id="GO:0003824">
    <property type="term" value="F:catalytic activity"/>
    <property type="evidence" value="ECO:0007669"/>
    <property type="project" value="InterPro"/>
</dbReference>
<evidence type="ECO:0000256" key="5">
    <source>
        <dbReference type="PIRSR" id="PIRSR004869-50"/>
    </source>
</evidence>
<dbReference type="PANTHER" id="PTHR43075:SF1">
    <property type="entry name" value="FORMATE LYASE ACTIVATING ENZYME, PUTATIVE (AFU_ORTHOLOGUE AFUA_2G15630)-RELATED"/>
    <property type="match status" value="1"/>
</dbReference>
<evidence type="ECO:0000256" key="2">
    <source>
        <dbReference type="ARBA" id="ARBA00022723"/>
    </source>
</evidence>
<dbReference type="SFLD" id="SFLDG01099">
    <property type="entry name" value="Uncharacterised_Radical_SAM_Su"/>
    <property type="match status" value="1"/>
</dbReference>
<dbReference type="PANTHER" id="PTHR43075">
    <property type="entry name" value="FORMATE LYASE ACTIVATING ENZYME, PUTATIVE (AFU_ORTHOLOGUE AFUA_2G15630)-RELATED"/>
    <property type="match status" value="1"/>
</dbReference>
<dbReference type="SFLD" id="SFLDS00029">
    <property type="entry name" value="Radical_SAM"/>
    <property type="match status" value="1"/>
</dbReference>
<evidence type="ECO:0000313" key="8">
    <source>
        <dbReference type="Proteomes" id="UP000269883"/>
    </source>
</evidence>
<keyword evidence="8" id="KW-1185">Reference proteome</keyword>
<proteinExistence type="predicted"/>
<dbReference type="AlphaFoldDB" id="A0A2Z6B1X4"/>